<evidence type="ECO:0000256" key="1">
    <source>
        <dbReference type="ARBA" id="ARBA00023015"/>
    </source>
</evidence>
<accession>A0A4P7KQV3</accession>
<dbReference type="Pfam" id="PF12833">
    <property type="entry name" value="HTH_18"/>
    <property type="match status" value="1"/>
</dbReference>
<organism evidence="5 6">
    <name type="scientific">Arsenophonus nasoniae</name>
    <name type="common">son-killer infecting Nasonia vitripennis</name>
    <dbReference type="NCBI Taxonomy" id="638"/>
    <lineage>
        <taxon>Bacteria</taxon>
        <taxon>Pseudomonadati</taxon>
        <taxon>Pseudomonadota</taxon>
        <taxon>Gammaproteobacteria</taxon>
        <taxon>Enterobacterales</taxon>
        <taxon>Morganellaceae</taxon>
        <taxon>Arsenophonus</taxon>
    </lineage>
</organism>
<evidence type="ECO:0000313" key="6">
    <source>
        <dbReference type="Proteomes" id="UP000295134"/>
    </source>
</evidence>
<dbReference type="GO" id="GO:0043565">
    <property type="term" value="F:sequence-specific DNA binding"/>
    <property type="evidence" value="ECO:0007669"/>
    <property type="project" value="InterPro"/>
</dbReference>
<dbReference type="InterPro" id="IPR018062">
    <property type="entry name" value="HTH_AraC-typ_CS"/>
</dbReference>
<keyword evidence="1" id="KW-0805">Transcription regulation</keyword>
<dbReference type="InterPro" id="IPR009057">
    <property type="entry name" value="Homeodomain-like_sf"/>
</dbReference>
<sequence length="276" mass="32578">MFFARSWFHVKEQVLRQSESMWLKYDEILLENPVLYYITAVTKTELRISSKKNQEICCFDIGESGIMMILPSKIDVLSGEIRLKKENILHLAKMQAFIDKANNQIHNFKNNYLSAFINFNFDTYKKQKNLEYWFLSQQINKEKKAERFSSLLRQNEEYRIVRFLLEESLLEGNQKLQKMSIKYGLSVSYFRKLAGNALGNSPKTELKKWRLVNALLDLNDKNQNITQIAFKYGYSNLSHFSDEVKSFLGISPSRLKRYYQKKGPSVTDEEITDKKR</sequence>
<dbReference type="PROSITE" id="PS01124">
    <property type="entry name" value="HTH_ARAC_FAMILY_2"/>
    <property type="match status" value="1"/>
</dbReference>
<dbReference type="Gene3D" id="1.10.10.60">
    <property type="entry name" value="Homeodomain-like"/>
    <property type="match status" value="1"/>
</dbReference>
<dbReference type="SMART" id="SM00342">
    <property type="entry name" value="HTH_ARAC"/>
    <property type="match status" value="1"/>
</dbReference>
<dbReference type="GO" id="GO:0003700">
    <property type="term" value="F:DNA-binding transcription factor activity"/>
    <property type="evidence" value="ECO:0007669"/>
    <property type="project" value="InterPro"/>
</dbReference>
<evidence type="ECO:0000259" key="4">
    <source>
        <dbReference type="PROSITE" id="PS01124"/>
    </source>
</evidence>
<reference evidence="5 6" key="1">
    <citation type="submission" date="2019-03" db="EMBL/GenBank/DDBJ databases">
        <title>Long-read sequencing reveals hyperdense prophage content in a complex bacterial symbiont genome.</title>
        <authorList>
            <person name="Frost C.L."/>
            <person name="Siozios S."/>
            <person name="Nadal-Jimenez P."/>
            <person name="Brockhurst M.A."/>
            <person name="King K.C."/>
            <person name="Darby A.C."/>
            <person name="Hurst G.D.D."/>
        </authorList>
    </citation>
    <scope>NUCLEOTIDE SEQUENCE [LARGE SCALE GENOMIC DNA]</scope>
    <source>
        <strain evidence="5 6">FIN</strain>
    </source>
</reference>
<protein>
    <submittedName>
        <fullName evidence="5">Invasion protein InvF</fullName>
    </submittedName>
</protein>
<dbReference type="PANTHER" id="PTHR43280:SF2">
    <property type="entry name" value="HTH-TYPE TRANSCRIPTIONAL REGULATOR EXSA"/>
    <property type="match status" value="1"/>
</dbReference>
<dbReference type="SUPFAM" id="SSF46689">
    <property type="entry name" value="Homeodomain-like"/>
    <property type="match status" value="1"/>
</dbReference>
<dbReference type="AlphaFoldDB" id="A0A4P7KQV3"/>
<evidence type="ECO:0000256" key="2">
    <source>
        <dbReference type="ARBA" id="ARBA00023125"/>
    </source>
</evidence>
<feature type="domain" description="HTH araC/xylS-type" evidence="4">
    <location>
        <begin position="159"/>
        <end position="258"/>
    </location>
</feature>
<keyword evidence="3" id="KW-0804">Transcription</keyword>
<dbReference type="KEGG" id="ans:ArsFIN_08740"/>
<dbReference type="Proteomes" id="UP000295134">
    <property type="component" value="Chromosome"/>
</dbReference>
<name>A0A4P7KQV3_9GAMM</name>
<dbReference type="EMBL" id="CP038613">
    <property type="protein sequence ID" value="QBY42329.1"/>
    <property type="molecule type" value="Genomic_DNA"/>
</dbReference>
<evidence type="ECO:0000256" key="3">
    <source>
        <dbReference type="ARBA" id="ARBA00023163"/>
    </source>
</evidence>
<proteinExistence type="predicted"/>
<dbReference type="PROSITE" id="PS00041">
    <property type="entry name" value="HTH_ARAC_FAMILY_1"/>
    <property type="match status" value="1"/>
</dbReference>
<keyword evidence="2" id="KW-0238">DNA-binding</keyword>
<gene>
    <name evidence="5" type="primary">invF_2</name>
    <name evidence="5" type="ORF">ArsFIN_08740</name>
</gene>
<dbReference type="InterPro" id="IPR018060">
    <property type="entry name" value="HTH_AraC"/>
</dbReference>
<evidence type="ECO:0000313" key="5">
    <source>
        <dbReference type="EMBL" id="QBY42329.1"/>
    </source>
</evidence>
<dbReference type="PANTHER" id="PTHR43280">
    <property type="entry name" value="ARAC-FAMILY TRANSCRIPTIONAL REGULATOR"/>
    <property type="match status" value="1"/>
</dbReference>